<reference evidence="3" key="1">
    <citation type="submission" date="2021-05" db="EMBL/GenBank/DDBJ databases">
        <title>A free-living protist that lacks canonical eukaryotic 1 DNA replication and segregation systems.</title>
        <authorList>
            <person name="Salas-Leiva D.E."/>
            <person name="Tromer E.C."/>
            <person name="Curtis B.A."/>
            <person name="Jerlstrom-Hultqvist J."/>
            <person name="Kolisko M."/>
            <person name="Yi Z."/>
            <person name="Salas-Leiva J.S."/>
            <person name="Gallot-Lavallee L."/>
            <person name="Kops G.J.P.L."/>
            <person name="Archibald J.M."/>
            <person name="Simpson A.G.B."/>
            <person name="Roger A.J."/>
        </authorList>
    </citation>
    <scope>NUCLEOTIDE SEQUENCE</scope>
    <source>
        <strain evidence="3">BICM</strain>
    </source>
</reference>
<name>A0A8J6ARJ8_9EUKA</name>
<keyword evidence="4" id="KW-1185">Reference proteome</keyword>
<dbReference type="OrthoDB" id="435607at2759"/>
<keyword evidence="2" id="KW-0472">Membrane</keyword>
<evidence type="ECO:0000313" key="3">
    <source>
        <dbReference type="EMBL" id="KAG9389625.1"/>
    </source>
</evidence>
<evidence type="ECO:0000313" key="4">
    <source>
        <dbReference type="Proteomes" id="UP000717585"/>
    </source>
</evidence>
<dbReference type="Gene3D" id="1.10.287.1490">
    <property type="match status" value="1"/>
</dbReference>
<sequence length="460" mass="50037">MQFMSGDSQHRAAMESVHMTRAELGNAGGAYDPDFQEFAEELASVTDEDGQIQRQKLELFLETILSESDRSRVISRLFPDNEASIDIYAVFSIFRDMGPAGDEDDPGVISEAALSPDRERITSATPALSTIGQSRRPSMASRSAALPDRMSALYKEVTELREDRDALADALDTMEVNNGQAAGYKTKLDGLSRTLSSVTAELDQTRDAQTAAIEENEALRQALEASRRDMETLRRQLDALTAVRELSEKVDSATGDVARLEAQNELFEQQRSALLDLQKGVVAAVNRELMRLDDSSILVERIHGVLSEAEGANAYGTSPVVDPRLRLASLHVSPATPGRSPPGPRRASHVFSRIAKDGVAGQTDPMLPAGSSLRMMRGDGGEDALLWPTVRLSKTEPSLEGIMAHLGQIQRQLDQMESIVRDGTLPVRTSFLVTIALVTVAIVAVLGLLYTLIRVLVGLL</sequence>
<gene>
    <name evidence="3" type="ORF">J8273_8918</name>
</gene>
<comment type="caution">
    <text evidence="3">The sequence shown here is derived from an EMBL/GenBank/DDBJ whole genome shotgun (WGS) entry which is preliminary data.</text>
</comment>
<feature type="coiled-coil region" evidence="1">
    <location>
        <begin position="213"/>
        <end position="277"/>
    </location>
</feature>
<keyword evidence="1" id="KW-0175">Coiled coil</keyword>
<feature type="transmembrane region" description="Helical" evidence="2">
    <location>
        <begin position="431"/>
        <end position="453"/>
    </location>
</feature>
<proteinExistence type="predicted"/>
<organism evidence="3 4">
    <name type="scientific">Carpediemonas membranifera</name>
    <dbReference type="NCBI Taxonomy" id="201153"/>
    <lineage>
        <taxon>Eukaryota</taxon>
        <taxon>Metamonada</taxon>
        <taxon>Carpediemonas-like organisms</taxon>
        <taxon>Carpediemonas</taxon>
    </lineage>
</organism>
<dbReference type="AlphaFoldDB" id="A0A8J6ARJ8"/>
<protein>
    <submittedName>
        <fullName evidence="3">Uncharacterized protein</fullName>
    </submittedName>
</protein>
<keyword evidence="2" id="KW-1133">Transmembrane helix</keyword>
<evidence type="ECO:0000256" key="1">
    <source>
        <dbReference type="SAM" id="Coils"/>
    </source>
</evidence>
<dbReference type="Proteomes" id="UP000717585">
    <property type="component" value="Unassembled WGS sequence"/>
</dbReference>
<feature type="coiled-coil region" evidence="1">
    <location>
        <begin position="150"/>
        <end position="177"/>
    </location>
</feature>
<keyword evidence="2" id="KW-0812">Transmembrane</keyword>
<accession>A0A8J6ARJ8</accession>
<evidence type="ECO:0000256" key="2">
    <source>
        <dbReference type="SAM" id="Phobius"/>
    </source>
</evidence>
<dbReference type="EMBL" id="JAHDYR010000069">
    <property type="protein sequence ID" value="KAG9389625.1"/>
    <property type="molecule type" value="Genomic_DNA"/>
</dbReference>